<dbReference type="EMBL" id="LBNE01000004">
    <property type="protein sequence ID" value="KKO71955.1"/>
    <property type="molecule type" value="Genomic_DNA"/>
</dbReference>
<protein>
    <recommendedName>
        <fullName evidence="6">Peptidase S54 rhomboid domain-containing protein</fullName>
    </recommendedName>
</protein>
<gene>
    <name evidence="7" type="ORF">AAV32_08270</name>
</gene>
<feature type="transmembrane region" description="Helical" evidence="5">
    <location>
        <begin position="164"/>
        <end position="188"/>
    </location>
</feature>
<evidence type="ECO:0000313" key="8">
    <source>
        <dbReference type="Proteomes" id="UP000078084"/>
    </source>
</evidence>
<dbReference type="InterPro" id="IPR022764">
    <property type="entry name" value="Peptidase_S54_rhomboid_dom"/>
</dbReference>
<dbReference type="STRING" id="206506.AAV32_08270"/>
<dbReference type="GO" id="GO:0004252">
    <property type="term" value="F:serine-type endopeptidase activity"/>
    <property type="evidence" value="ECO:0007669"/>
    <property type="project" value="InterPro"/>
</dbReference>
<accession>A0A171KST8</accession>
<feature type="transmembrane region" description="Helical" evidence="5">
    <location>
        <begin position="83"/>
        <end position="102"/>
    </location>
</feature>
<comment type="caution">
    <text evidence="7">The sequence shown here is derived from an EMBL/GenBank/DDBJ whole genome shotgun (WGS) entry which is preliminary data.</text>
</comment>
<dbReference type="Proteomes" id="UP000078084">
    <property type="component" value="Unassembled WGS sequence"/>
</dbReference>
<feature type="domain" description="Peptidase S54 rhomboid" evidence="6">
    <location>
        <begin position="43"/>
        <end position="179"/>
    </location>
</feature>
<dbReference type="Gene3D" id="1.20.1540.10">
    <property type="entry name" value="Rhomboid-like"/>
    <property type="match status" value="1"/>
</dbReference>
<evidence type="ECO:0000256" key="1">
    <source>
        <dbReference type="ARBA" id="ARBA00004141"/>
    </source>
</evidence>
<keyword evidence="2 5" id="KW-0812">Transmembrane</keyword>
<sequence>MRMGIRAEWRRAVGLVGVLLLLQLGGESVRGALRFERDAIAAGELWRLWTAHFVHLGWNHAWLNCAGVLLCCLLAPERFDRRLWLRLACLALGVGLCLWWLSPGVPDYVGLSGVLYGMFVLCLLPQGLQGDKSAWLALACVLAWMLWQWLVAPSVSEERMIGGTIVSIAHVYGFCLGLAGVGLGWLAARRQRPVAAQETGGRNQGGRPPG</sequence>
<name>A0A171KST8_9BURK</name>
<proteinExistence type="predicted"/>
<evidence type="ECO:0000256" key="4">
    <source>
        <dbReference type="ARBA" id="ARBA00023136"/>
    </source>
</evidence>
<comment type="subcellular location">
    <subcellularLocation>
        <location evidence="1">Membrane</location>
        <topology evidence="1">Multi-pass membrane protein</topology>
    </subcellularLocation>
</comment>
<evidence type="ECO:0000256" key="3">
    <source>
        <dbReference type="ARBA" id="ARBA00022989"/>
    </source>
</evidence>
<dbReference type="RefSeq" id="WP_068370275.1">
    <property type="nucleotide sequence ID" value="NZ_JANKLF010000002.1"/>
</dbReference>
<dbReference type="GO" id="GO:0016020">
    <property type="term" value="C:membrane"/>
    <property type="evidence" value="ECO:0007669"/>
    <property type="project" value="UniProtKB-SubCell"/>
</dbReference>
<keyword evidence="3 5" id="KW-1133">Transmembrane helix</keyword>
<feature type="transmembrane region" description="Helical" evidence="5">
    <location>
        <begin position="108"/>
        <end position="128"/>
    </location>
</feature>
<evidence type="ECO:0000313" key="7">
    <source>
        <dbReference type="EMBL" id="KKO71955.1"/>
    </source>
</evidence>
<keyword evidence="8" id="KW-1185">Reference proteome</keyword>
<dbReference type="SUPFAM" id="SSF144091">
    <property type="entry name" value="Rhomboid-like"/>
    <property type="match status" value="1"/>
</dbReference>
<feature type="transmembrane region" description="Helical" evidence="5">
    <location>
        <begin position="58"/>
        <end position="76"/>
    </location>
</feature>
<feature type="transmembrane region" description="Helical" evidence="5">
    <location>
        <begin position="135"/>
        <end position="152"/>
    </location>
</feature>
<dbReference type="NCBIfam" id="TIGR03902">
    <property type="entry name" value="rhom_GG_sort"/>
    <property type="match status" value="1"/>
</dbReference>
<evidence type="ECO:0000256" key="2">
    <source>
        <dbReference type="ARBA" id="ARBA00022692"/>
    </source>
</evidence>
<reference evidence="7 8" key="1">
    <citation type="submission" date="2015-04" db="EMBL/GenBank/DDBJ databases">
        <title>Genome sequence of Kerstersia gyiorum CG1.</title>
        <authorList>
            <person name="Greninger A.L."/>
            <person name="Kozyreva V."/>
            <person name="Chaturvedi V."/>
        </authorList>
    </citation>
    <scope>NUCLEOTIDE SEQUENCE [LARGE SCALE GENOMIC DNA]</scope>
    <source>
        <strain evidence="7 8">CG1</strain>
    </source>
</reference>
<evidence type="ECO:0000256" key="5">
    <source>
        <dbReference type="SAM" id="Phobius"/>
    </source>
</evidence>
<dbReference type="InterPro" id="IPR023826">
    <property type="entry name" value="Rhom-like_SP_proteobac"/>
</dbReference>
<evidence type="ECO:0000259" key="6">
    <source>
        <dbReference type="Pfam" id="PF01694"/>
    </source>
</evidence>
<dbReference type="Pfam" id="PF01694">
    <property type="entry name" value="Rhomboid"/>
    <property type="match status" value="1"/>
</dbReference>
<dbReference type="AlphaFoldDB" id="A0A171KST8"/>
<dbReference type="InterPro" id="IPR035952">
    <property type="entry name" value="Rhomboid-like_sf"/>
</dbReference>
<organism evidence="7 8">
    <name type="scientific">Kerstersia gyiorum</name>
    <dbReference type="NCBI Taxonomy" id="206506"/>
    <lineage>
        <taxon>Bacteria</taxon>
        <taxon>Pseudomonadati</taxon>
        <taxon>Pseudomonadota</taxon>
        <taxon>Betaproteobacteria</taxon>
        <taxon>Burkholderiales</taxon>
        <taxon>Alcaligenaceae</taxon>
        <taxon>Kerstersia</taxon>
    </lineage>
</organism>
<keyword evidence="4 5" id="KW-0472">Membrane</keyword>